<name>W4V6N2_9FIRM</name>
<comment type="caution">
    <text evidence="2">The sequence shown here is derived from an EMBL/GenBank/DDBJ whole genome shotgun (WGS) entry which is preliminary data.</text>
</comment>
<evidence type="ECO:0000313" key="2">
    <source>
        <dbReference type="EMBL" id="GAE88399.1"/>
    </source>
</evidence>
<dbReference type="EMBL" id="BAVR01000018">
    <property type="protein sequence ID" value="GAE88399.1"/>
    <property type="molecule type" value="Genomic_DNA"/>
</dbReference>
<dbReference type="Pfam" id="PF16111">
    <property type="entry name" value="DUF4829"/>
    <property type="match status" value="1"/>
</dbReference>
<accession>W4V6N2</accession>
<evidence type="ECO:0000259" key="1">
    <source>
        <dbReference type="Pfam" id="PF16111"/>
    </source>
</evidence>
<reference evidence="2" key="1">
    <citation type="journal article" date="2014" name="Genome Announc.">
        <title>Draft Genome Sequence of Clostridium straminisolvens Strain JCM 21531T, Isolated from a Cellulose-Degrading Bacterial Community.</title>
        <authorList>
            <person name="Yuki M."/>
            <person name="Oshima K."/>
            <person name="Suda W."/>
            <person name="Sakamoto M."/>
            <person name="Kitamura K."/>
            <person name="Iida T."/>
            <person name="Hattori M."/>
            <person name="Ohkuma M."/>
        </authorList>
    </citation>
    <scope>NUCLEOTIDE SEQUENCE [LARGE SCALE GENOMIC DNA]</scope>
    <source>
        <strain evidence="2">JCM 21531</strain>
    </source>
</reference>
<dbReference type="RefSeq" id="WP_094184748.1">
    <property type="nucleotide sequence ID" value="NZ_BAVR01000018.1"/>
</dbReference>
<sequence>MGSKAFKSLLRATFLLFLTAVITGCSIPVRSQLNENINIEQPIQKQTINEADTNETYIDEADINEAKAVLEKHFKAIMEGDFETYKSTLGAYQDPFVQQDFIEERFSKPNDIELLEISHPGKYIRDTVPQSYFHYFDRKPYKVITFHVVYKGAMDSAEASYSSNTIDKDYILIKDTSDSEWKIHDWGV</sequence>
<dbReference type="OrthoDB" id="1933189at2"/>
<organism evidence="2 3">
    <name type="scientific">Acetivibrio straminisolvens JCM 21531</name>
    <dbReference type="NCBI Taxonomy" id="1294263"/>
    <lineage>
        <taxon>Bacteria</taxon>
        <taxon>Bacillati</taxon>
        <taxon>Bacillota</taxon>
        <taxon>Clostridia</taxon>
        <taxon>Eubacteriales</taxon>
        <taxon>Oscillospiraceae</taxon>
        <taxon>Acetivibrio</taxon>
    </lineage>
</organism>
<protein>
    <recommendedName>
        <fullName evidence="1">DUF4829 domain-containing protein</fullName>
    </recommendedName>
</protein>
<feature type="domain" description="DUF4829" evidence="1">
    <location>
        <begin position="67"/>
        <end position="187"/>
    </location>
</feature>
<proteinExistence type="predicted"/>
<gene>
    <name evidence="2" type="ORF">JCM21531_1841</name>
</gene>
<keyword evidence="3" id="KW-1185">Reference proteome</keyword>
<dbReference type="Proteomes" id="UP000019109">
    <property type="component" value="Unassembled WGS sequence"/>
</dbReference>
<dbReference type="InterPro" id="IPR032256">
    <property type="entry name" value="DUF4829"/>
</dbReference>
<dbReference type="PROSITE" id="PS51257">
    <property type="entry name" value="PROKAR_LIPOPROTEIN"/>
    <property type="match status" value="1"/>
</dbReference>
<dbReference type="AlphaFoldDB" id="W4V6N2"/>
<evidence type="ECO:0000313" key="3">
    <source>
        <dbReference type="Proteomes" id="UP000019109"/>
    </source>
</evidence>